<evidence type="ECO:0000313" key="5">
    <source>
        <dbReference type="EMBL" id="KAK1762802.1"/>
    </source>
</evidence>
<dbReference type="EMBL" id="MU839033">
    <property type="protein sequence ID" value="KAK1762802.1"/>
    <property type="molecule type" value="Genomic_DNA"/>
</dbReference>
<keyword evidence="2" id="KW-0677">Repeat</keyword>
<dbReference type="InterPro" id="IPR024977">
    <property type="entry name" value="Apc4-like_WD40_dom"/>
</dbReference>
<dbReference type="SUPFAM" id="SSF50978">
    <property type="entry name" value="WD40 repeat-like"/>
    <property type="match status" value="1"/>
</dbReference>
<evidence type="ECO:0000256" key="1">
    <source>
        <dbReference type="ARBA" id="ARBA00022574"/>
    </source>
</evidence>
<proteinExistence type="predicted"/>
<evidence type="ECO:0000313" key="6">
    <source>
        <dbReference type="Proteomes" id="UP001244011"/>
    </source>
</evidence>
<feature type="region of interest" description="Disordered" evidence="3">
    <location>
        <begin position="1"/>
        <end position="46"/>
    </location>
</feature>
<feature type="compositionally biased region" description="Basic and acidic residues" evidence="3">
    <location>
        <begin position="21"/>
        <end position="40"/>
    </location>
</feature>
<keyword evidence="1" id="KW-0853">WD repeat</keyword>
<evidence type="ECO:0000256" key="2">
    <source>
        <dbReference type="ARBA" id="ARBA00022737"/>
    </source>
</evidence>
<dbReference type="Proteomes" id="UP001244011">
    <property type="component" value="Unassembled WGS sequence"/>
</dbReference>
<evidence type="ECO:0000259" key="4">
    <source>
        <dbReference type="Pfam" id="PF12894"/>
    </source>
</evidence>
<gene>
    <name evidence="5" type="ORF">QBC33DRAFT_623378</name>
</gene>
<dbReference type="GeneID" id="85316074"/>
<name>A0AAJ0BTK2_9PEZI</name>
<feature type="domain" description="Anaphase-promoting complex subunit 4-like WD40" evidence="4">
    <location>
        <begin position="170"/>
        <end position="251"/>
    </location>
</feature>
<dbReference type="Pfam" id="PF12894">
    <property type="entry name" value="ANAPC4_WD40"/>
    <property type="match status" value="1"/>
</dbReference>
<protein>
    <submittedName>
        <fullName evidence="5">Guanine nucleotide-binding protein subunit beta-like protein</fullName>
    </submittedName>
</protein>
<comment type="caution">
    <text evidence="5">The sequence shown here is derived from an EMBL/GenBank/DDBJ whole genome shotgun (WGS) entry which is preliminary data.</text>
</comment>
<dbReference type="InterPro" id="IPR001680">
    <property type="entry name" value="WD40_rpt"/>
</dbReference>
<accession>A0AAJ0BTK2</accession>
<reference evidence="5" key="1">
    <citation type="submission" date="2023-06" db="EMBL/GenBank/DDBJ databases">
        <title>Genome-scale phylogeny and comparative genomics of the fungal order Sordariales.</title>
        <authorList>
            <consortium name="Lawrence Berkeley National Laboratory"/>
            <person name="Hensen N."/>
            <person name="Bonometti L."/>
            <person name="Westerberg I."/>
            <person name="Brannstrom I.O."/>
            <person name="Guillou S."/>
            <person name="Cros-Aarteil S."/>
            <person name="Calhoun S."/>
            <person name="Haridas S."/>
            <person name="Kuo A."/>
            <person name="Mondo S."/>
            <person name="Pangilinan J."/>
            <person name="Riley R."/>
            <person name="Labutti K."/>
            <person name="Andreopoulos B."/>
            <person name="Lipzen A."/>
            <person name="Chen C."/>
            <person name="Yanf M."/>
            <person name="Daum C."/>
            <person name="Ng V."/>
            <person name="Clum A."/>
            <person name="Steindorff A."/>
            <person name="Ohm R."/>
            <person name="Martin F."/>
            <person name="Silar P."/>
            <person name="Natvig D."/>
            <person name="Lalanne C."/>
            <person name="Gautier V."/>
            <person name="Ament-Velasquez S.L."/>
            <person name="Kruys A."/>
            <person name="Hutchinson M.I."/>
            <person name="Powell A.J."/>
            <person name="Barry K."/>
            <person name="Miller A.N."/>
            <person name="Grigoriev I.V."/>
            <person name="Debuchy R."/>
            <person name="Gladieux P."/>
            <person name="Thoren M.H."/>
            <person name="Johannesson H."/>
        </authorList>
    </citation>
    <scope>NUCLEOTIDE SEQUENCE</scope>
    <source>
        <strain evidence="5">8032-3</strain>
    </source>
</reference>
<keyword evidence="6" id="KW-1185">Reference proteome</keyword>
<dbReference type="PANTHER" id="PTHR19848">
    <property type="entry name" value="WD40 REPEAT PROTEIN"/>
    <property type="match status" value="1"/>
</dbReference>
<dbReference type="Gene3D" id="2.130.10.10">
    <property type="entry name" value="YVTN repeat-like/Quinoprotein amine dehydrogenase"/>
    <property type="match status" value="2"/>
</dbReference>
<evidence type="ECO:0000256" key="3">
    <source>
        <dbReference type="SAM" id="MobiDB-lite"/>
    </source>
</evidence>
<dbReference type="InterPro" id="IPR015943">
    <property type="entry name" value="WD40/YVTN_repeat-like_dom_sf"/>
</dbReference>
<dbReference type="SMART" id="SM00320">
    <property type="entry name" value="WD40"/>
    <property type="match status" value="2"/>
</dbReference>
<organism evidence="5 6">
    <name type="scientific">Phialemonium atrogriseum</name>
    <dbReference type="NCBI Taxonomy" id="1093897"/>
    <lineage>
        <taxon>Eukaryota</taxon>
        <taxon>Fungi</taxon>
        <taxon>Dikarya</taxon>
        <taxon>Ascomycota</taxon>
        <taxon>Pezizomycotina</taxon>
        <taxon>Sordariomycetes</taxon>
        <taxon>Sordariomycetidae</taxon>
        <taxon>Cephalothecales</taxon>
        <taxon>Cephalothecaceae</taxon>
        <taxon>Phialemonium</taxon>
    </lineage>
</organism>
<dbReference type="InterPro" id="IPR036322">
    <property type="entry name" value="WD40_repeat_dom_sf"/>
</dbReference>
<sequence>MSSKLPYRPSGEASGARTPPHKKEDDDKPRRWDEPPEKEPPWPPENEATLLLVHKRQLMCVAKEAMRIKFSSSDEHIAVMMPYGLGHWNTIYEWNTNNYKRIIHLDIKVSGDFALAPTPDRAVVAPYQKWIQIERNTNAWGLRPVITIFDLERRKNRLIREYLDIQGPITYSPDGTLIAAVDSKDTSRITICDAQSLQLVMTIPHHTDEVTHLAFSPDGISLASLSKDGWARLTSVHLGRTLRRYDTGGGRTPKMLQFSLDGELVACIWGREVNLWYPETGIVNAYDLNTVRRTEGWPLCISPDCKYLACRTEDGFDVSDLLTGTFRGDLCGDTAAVTSAAFSSTGRNLVIGKMNGEIELYEVITVD</sequence>
<dbReference type="PANTHER" id="PTHR19848:SF8">
    <property type="entry name" value="F-BOX AND WD REPEAT DOMAIN CONTAINING 7"/>
    <property type="match status" value="1"/>
</dbReference>
<dbReference type="RefSeq" id="XP_060279015.1">
    <property type="nucleotide sequence ID" value="XM_060432887.1"/>
</dbReference>
<dbReference type="AlphaFoldDB" id="A0AAJ0BTK2"/>